<proteinExistence type="predicted"/>
<protein>
    <submittedName>
        <fullName evidence="1">Uncharacterized protein</fullName>
    </submittedName>
</protein>
<accession>A0AAN5ALG1</accession>
<comment type="caution">
    <text evidence="1">The sequence shown here is derived from an EMBL/GenBank/DDBJ whole genome shotgun (WGS) entry which is preliminary data.</text>
</comment>
<evidence type="ECO:0000313" key="2">
    <source>
        <dbReference type="Proteomes" id="UP001310022"/>
    </source>
</evidence>
<evidence type="ECO:0000313" key="1">
    <source>
        <dbReference type="EMBL" id="GJM63925.1"/>
    </source>
</evidence>
<organism evidence="1 2">
    <name type="scientific">Persicobacter diffluens</name>
    <dbReference type="NCBI Taxonomy" id="981"/>
    <lineage>
        <taxon>Bacteria</taxon>
        <taxon>Pseudomonadati</taxon>
        <taxon>Bacteroidota</taxon>
        <taxon>Cytophagia</taxon>
        <taxon>Cytophagales</taxon>
        <taxon>Persicobacteraceae</taxon>
        <taxon>Persicobacter</taxon>
    </lineage>
</organism>
<reference evidence="1 2" key="1">
    <citation type="submission" date="2021-12" db="EMBL/GenBank/DDBJ databases">
        <title>Genome sequencing of bacteria with rrn-lacking chromosome and rrn-plasmid.</title>
        <authorList>
            <person name="Anda M."/>
            <person name="Iwasaki W."/>
        </authorList>
    </citation>
    <scope>NUCLEOTIDE SEQUENCE [LARGE SCALE GENOMIC DNA]</scope>
    <source>
        <strain evidence="1 2">NBRC 15940</strain>
    </source>
</reference>
<gene>
    <name evidence="1" type="ORF">PEDI_44770</name>
</gene>
<dbReference type="EMBL" id="BQKE01000003">
    <property type="protein sequence ID" value="GJM63925.1"/>
    <property type="molecule type" value="Genomic_DNA"/>
</dbReference>
<dbReference type="AlphaFoldDB" id="A0AAN5ALG1"/>
<sequence>MRKKKGLTSVEQAIIAVPKCANVCKKKATHDSATQPK</sequence>
<keyword evidence="2" id="KW-1185">Reference proteome</keyword>
<name>A0AAN5ALG1_9BACT</name>
<dbReference type="Proteomes" id="UP001310022">
    <property type="component" value="Unassembled WGS sequence"/>
</dbReference>